<accession>A0A383CHB2</accession>
<protein>
    <recommendedName>
        <fullName evidence="3">YvcK family protein</fullName>
    </recommendedName>
</protein>
<organism evidence="2">
    <name type="scientific">marine metagenome</name>
    <dbReference type="NCBI Taxonomy" id="408172"/>
    <lineage>
        <taxon>unclassified sequences</taxon>
        <taxon>metagenomes</taxon>
        <taxon>ecological metagenomes</taxon>
    </lineage>
</organism>
<dbReference type="InterPro" id="IPR038136">
    <property type="entry name" value="CofD-like_dom_sf"/>
</dbReference>
<proteinExistence type="predicted"/>
<dbReference type="InterPro" id="IPR010119">
    <property type="entry name" value="Gluconeogen_factor"/>
</dbReference>
<dbReference type="SUPFAM" id="SSF142338">
    <property type="entry name" value="CofD-like"/>
    <property type="match status" value="1"/>
</dbReference>
<dbReference type="EMBL" id="UINC01208752">
    <property type="protein sequence ID" value="SVE31449.1"/>
    <property type="molecule type" value="Genomic_DNA"/>
</dbReference>
<feature type="non-terminal residue" evidence="2">
    <location>
        <position position="121"/>
    </location>
</feature>
<dbReference type="PANTHER" id="PTHR30135:SF3">
    <property type="entry name" value="GLUCONEOGENESIS FACTOR-RELATED"/>
    <property type="match status" value="1"/>
</dbReference>
<dbReference type="Gene3D" id="3.40.50.10680">
    <property type="entry name" value="CofD-like domains"/>
    <property type="match status" value="1"/>
</dbReference>
<name>A0A383CHB2_9ZZZZ</name>
<dbReference type="GO" id="GO:0043743">
    <property type="term" value="F:LPPG:FO 2-phospho-L-lactate transferase activity"/>
    <property type="evidence" value="ECO:0007669"/>
    <property type="project" value="InterPro"/>
</dbReference>
<keyword evidence="1" id="KW-0963">Cytoplasm</keyword>
<reference evidence="2" key="1">
    <citation type="submission" date="2018-05" db="EMBL/GenBank/DDBJ databases">
        <authorList>
            <person name="Lanie J.A."/>
            <person name="Ng W.-L."/>
            <person name="Kazmierczak K.M."/>
            <person name="Andrzejewski T.M."/>
            <person name="Davidsen T.M."/>
            <person name="Wayne K.J."/>
            <person name="Tettelin H."/>
            <person name="Glass J.I."/>
            <person name="Rusch D."/>
            <person name="Podicherti R."/>
            <person name="Tsui H.-C.T."/>
            <person name="Winkler M.E."/>
        </authorList>
    </citation>
    <scope>NUCLEOTIDE SEQUENCE</scope>
</reference>
<dbReference type="PANTHER" id="PTHR30135">
    <property type="entry name" value="UNCHARACTERIZED PROTEIN YVCK-RELATED"/>
    <property type="match status" value="1"/>
</dbReference>
<sequence>MNNILKSVNICTIGGGTGSSVLLRGLKNCSDFLTAIVTVSDDGGSSGILRKELGVLPPGDFRNCVAALSDSESIIKELFDYRFDQGKSLKGHSLGNLLIAAMSDITGNFEEGLYQSAKILG</sequence>
<gene>
    <name evidence="2" type="ORF">METZ01_LOCUS484303</name>
</gene>
<evidence type="ECO:0000313" key="2">
    <source>
        <dbReference type="EMBL" id="SVE31449.1"/>
    </source>
</evidence>
<dbReference type="InterPro" id="IPR002882">
    <property type="entry name" value="CofD"/>
</dbReference>
<dbReference type="AlphaFoldDB" id="A0A383CHB2"/>
<evidence type="ECO:0000256" key="1">
    <source>
        <dbReference type="ARBA" id="ARBA00022490"/>
    </source>
</evidence>
<evidence type="ECO:0008006" key="3">
    <source>
        <dbReference type="Google" id="ProtNLM"/>
    </source>
</evidence>
<dbReference type="Pfam" id="PF01933">
    <property type="entry name" value="CofD"/>
    <property type="match status" value="1"/>
</dbReference>